<protein>
    <submittedName>
        <fullName evidence="1">Uncharacterized protein</fullName>
    </submittedName>
</protein>
<keyword evidence="2" id="KW-1185">Reference proteome</keyword>
<dbReference type="Proteomes" id="UP001159363">
    <property type="component" value="Chromosome 8"/>
</dbReference>
<dbReference type="EMBL" id="JARBHB010000009">
    <property type="protein sequence ID" value="KAJ8875815.1"/>
    <property type="molecule type" value="Genomic_DNA"/>
</dbReference>
<reference evidence="1 2" key="1">
    <citation type="submission" date="2023-02" db="EMBL/GenBank/DDBJ databases">
        <title>LHISI_Scaffold_Assembly.</title>
        <authorList>
            <person name="Stuart O.P."/>
            <person name="Cleave R."/>
            <person name="Magrath M.J.L."/>
            <person name="Mikheyev A.S."/>
        </authorList>
    </citation>
    <scope>NUCLEOTIDE SEQUENCE [LARGE SCALE GENOMIC DNA]</scope>
    <source>
        <strain evidence="1">Daus_M_001</strain>
        <tissue evidence="1">Leg muscle</tissue>
    </source>
</reference>
<comment type="caution">
    <text evidence="1">The sequence shown here is derived from an EMBL/GenBank/DDBJ whole genome shotgun (WGS) entry which is preliminary data.</text>
</comment>
<proteinExistence type="predicted"/>
<accession>A0ABQ9GUU4</accession>
<organism evidence="1 2">
    <name type="scientific">Dryococelus australis</name>
    <dbReference type="NCBI Taxonomy" id="614101"/>
    <lineage>
        <taxon>Eukaryota</taxon>
        <taxon>Metazoa</taxon>
        <taxon>Ecdysozoa</taxon>
        <taxon>Arthropoda</taxon>
        <taxon>Hexapoda</taxon>
        <taxon>Insecta</taxon>
        <taxon>Pterygota</taxon>
        <taxon>Neoptera</taxon>
        <taxon>Polyneoptera</taxon>
        <taxon>Phasmatodea</taxon>
        <taxon>Verophasmatodea</taxon>
        <taxon>Anareolatae</taxon>
        <taxon>Phasmatidae</taxon>
        <taxon>Eurycanthinae</taxon>
        <taxon>Dryococelus</taxon>
    </lineage>
</organism>
<name>A0ABQ9GUU4_9NEOP</name>
<evidence type="ECO:0000313" key="1">
    <source>
        <dbReference type="EMBL" id="KAJ8875815.1"/>
    </source>
</evidence>
<evidence type="ECO:0000313" key="2">
    <source>
        <dbReference type="Proteomes" id="UP001159363"/>
    </source>
</evidence>
<gene>
    <name evidence="1" type="ORF">PR048_023716</name>
</gene>
<sequence>MTIDQVLMRGMKRRCVLAWDRGISLSTIATWVHAMSAFSRIVDTVEEFTGVCPPPQNRMWTCKRLVSILMPKMFSVSHSGSRNTNHSRVYLLSLHFGDENINCDKALQAGFAAMKKIEGTKFSEIHLKHKSGMSSLGSETRSVTMHNKSVCINPNHHFHNIVCTTRTEQQLSEIFKFEFSAYPLSLFD</sequence>